<dbReference type="PRINTS" id="PR00069">
    <property type="entry name" value="ALDKETRDTASE"/>
</dbReference>
<dbReference type="PIRSF" id="PIRSF000097">
    <property type="entry name" value="AKR"/>
    <property type="match status" value="1"/>
</dbReference>
<evidence type="ECO:0000313" key="12">
    <source>
        <dbReference type="Proteomes" id="UP000027920"/>
    </source>
</evidence>
<dbReference type="Proteomes" id="UP000027920">
    <property type="component" value="Unassembled WGS sequence"/>
</dbReference>
<evidence type="ECO:0000256" key="2">
    <source>
        <dbReference type="ARBA" id="ARBA00012845"/>
    </source>
</evidence>
<evidence type="ECO:0000259" key="10">
    <source>
        <dbReference type="Pfam" id="PF00248"/>
    </source>
</evidence>
<reference evidence="11 12" key="1">
    <citation type="submission" date="2013-03" db="EMBL/GenBank/DDBJ databases">
        <title>The Genome Sequence of Exophiala aquamarina CBS 119918.</title>
        <authorList>
            <consortium name="The Broad Institute Genomics Platform"/>
            <person name="Cuomo C."/>
            <person name="de Hoog S."/>
            <person name="Gorbushina A."/>
            <person name="Walker B."/>
            <person name="Young S.K."/>
            <person name="Zeng Q."/>
            <person name="Gargeya S."/>
            <person name="Fitzgerald M."/>
            <person name="Haas B."/>
            <person name="Abouelleil A."/>
            <person name="Allen A.W."/>
            <person name="Alvarado L."/>
            <person name="Arachchi H.M."/>
            <person name="Berlin A.M."/>
            <person name="Chapman S.B."/>
            <person name="Gainer-Dewar J."/>
            <person name="Goldberg J."/>
            <person name="Griggs A."/>
            <person name="Gujja S."/>
            <person name="Hansen M."/>
            <person name="Howarth C."/>
            <person name="Imamovic A."/>
            <person name="Ireland A."/>
            <person name="Larimer J."/>
            <person name="McCowan C."/>
            <person name="Murphy C."/>
            <person name="Pearson M."/>
            <person name="Poon T.W."/>
            <person name="Priest M."/>
            <person name="Roberts A."/>
            <person name="Saif S."/>
            <person name="Shea T."/>
            <person name="Sisk P."/>
            <person name="Sykes S."/>
            <person name="Wortman J."/>
            <person name="Nusbaum C."/>
            <person name="Birren B."/>
        </authorList>
    </citation>
    <scope>NUCLEOTIDE SEQUENCE [LARGE SCALE GENOMIC DNA]</scope>
    <source>
        <strain evidence="11 12">CBS 119918</strain>
    </source>
</reference>
<dbReference type="GO" id="GO:0016491">
    <property type="term" value="F:oxidoreductase activity"/>
    <property type="evidence" value="ECO:0007669"/>
    <property type="project" value="UniProtKB-KW"/>
</dbReference>
<evidence type="ECO:0000313" key="11">
    <source>
        <dbReference type="EMBL" id="KEF52350.1"/>
    </source>
</evidence>
<feature type="active site" description="Proton donor" evidence="7">
    <location>
        <position position="47"/>
    </location>
</feature>
<feature type="binding site" evidence="8">
    <location>
        <position position="106"/>
    </location>
    <ligand>
        <name>substrate</name>
    </ligand>
</feature>
<dbReference type="VEuPathDB" id="FungiDB:A1O9_11590"/>
<keyword evidence="3" id="KW-0560">Oxidoreductase</keyword>
<gene>
    <name evidence="11" type="ORF">A1O9_11590</name>
</gene>
<dbReference type="PANTHER" id="PTHR43827:SF13">
    <property type="entry name" value="ALDO_KETO REDUCTASE FAMILY PROTEIN"/>
    <property type="match status" value="1"/>
</dbReference>
<name>A0A072P9Y3_9EURO</name>
<evidence type="ECO:0000256" key="1">
    <source>
        <dbReference type="ARBA" id="ARBA00007905"/>
    </source>
</evidence>
<dbReference type="HOGENOM" id="CLU_023205_0_1_1"/>
<dbReference type="RefSeq" id="XP_013254940.1">
    <property type="nucleotide sequence ID" value="XM_013399486.1"/>
</dbReference>
<evidence type="ECO:0000256" key="7">
    <source>
        <dbReference type="PIRSR" id="PIRSR000097-1"/>
    </source>
</evidence>
<comment type="similarity">
    <text evidence="1">Belongs to the aldo/keto reductase family.</text>
</comment>
<feature type="domain" description="NADP-dependent oxidoreductase" evidence="10">
    <location>
        <begin position="29"/>
        <end position="264"/>
    </location>
</feature>
<organism evidence="11 12">
    <name type="scientific">Exophiala aquamarina CBS 119918</name>
    <dbReference type="NCBI Taxonomy" id="1182545"/>
    <lineage>
        <taxon>Eukaryota</taxon>
        <taxon>Fungi</taxon>
        <taxon>Dikarya</taxon>
        <taxon>Ascomycota</taxon>
        <taxon>Pezizomycotina</taxon>
        <taxon>Eurotiomycetes</taxon>
        <taxon>Chaetothyriomycetidae</taxon>
        <taxon>Chaetothyriales</taxon>
        <taxon>Herpotrichiellaceae</taxon>
        <taxon>Exophiala</taxon>
    </lineage>
</organism>
<dbReference type="CDD" id="cd19071">
    <property type="entry name" value="AKR_AKR1-5-like"/>
    <property type="match status" value="1"/>
</dbReference>
<comment type="caution">
    <text evidence="11">The sequence shown here is derived from an EMBL/GenBank/DDBJ whole genome shotgun (WGS) entry which is preliminary data.</text>
</comment>
<comment type="function">
    <text evidence="4">Catalyzes the initial reaction in the xylose utilization pathway by reducing D-xylose into xylitol. Xylose is a major component of hemicelluloses such as xylan. Most fungi utilize D-xylose via three enzymatic reactions, xylose reductase (XR), xylitol dehydrogenase (XDH), and xylulokinase, to form xylulose 5-phosphate, which enters pentose phosphate pathway.</text>
</comment>
<proteinExistence type="inferred from homology"/>
<accession>A0A072P9Y3</accession>
<comment type="catalytic activity">
    <reaction evidence="5">
        <text>xylitol + NADP(+) = D-xylose + NADPH + H(+)</text>
        <dbReference type="Rhea" id="RHEA:27445"/>
        <dbReference type="ChEBI" id="CHEBI:15378"/>
        <dbReference type="ChEBI" id="CHEBI:17151"/>
        <dbReference type="ChEBI" id="CHEBI:53455"/>
        <dbReference type="ChEBI" id="CHEBI:57783"/>
        <dbReference type="ChEBI" id="CHEBI:58349"/>
        <dbReference type="EC" id="1.1.1.307"/>
    </reaction>
</comment>
<evidence type="ECO:0000256" key="5">
    <source>
        <dbReference type="ARBA" id="ARBA00047534"/>
    </source>
</evidence>
<evidence type="ECO:0000256" key="6">
    <source>
        <dbReference type="ARBA" id="ARBA00049485"/>
    </source>
</evidence>
<dbReference type="GeneID" id="25286488"/>
<feature type="site" description="Lowers pKa of active site Tyr" evidence="9">
    <location>
        <position position="72"/>
    </location>
</feature>
<dbReference type="InterPro" id="IPR020471">
    <property type="entry name" value="AKR"/>
</dbReference>
<comment type="catalytic activity">
    <reaction evidence="6">
        <text>xylitol + NAD(+) = D-xylose + NADH + H(+)</text>
        <dbReference type="Rhea" id="RHEA:27441"/>
        <dbReference type="ChEBI" id="CHEBI:15378"/>
        <dbReference type="ChEBI" id="CHEBI:17151"/>
        <dbReference type="ChEBI" id="CHEBI:53455"/>
        <dbReference type="ChEBI" id="CHEBI:57540"/>
        <dbReference type="ChEBI" id="CHEBI:57945"/>
        <dbReference type="EC" id="1.1.1.307"/>
    </reaction>
</comment>
<dbReference type="Gene3D" id="3.20.20.100">
    <property type="entry name" value="NADP-dependent oxidoreductase domain"/>
    <property type="match status" value="1"/>
</dbReference>
<dbReference type="OrthoDB" id="416253at2759"/>
<dbReference type="Pfam" id="PF00248">
    <property type="entry name" value="Aldo_ket_red"/>
    <property type="match status" value="1"/>
</dbReference>
<dbReference type="PANTHER" id="PTHR43827">
    <property type="entry name" value="2,5-DIKETO-D-GLUCONIC ACID REDUCTASE"/>
    <property type="match status" value="1"/>
</dbReference>
<keyword evidence="12" id="KW-1185">Reference proteome</keyword>
<dbReference type="EMBL" id="AMGV01000018">
    <property type="protein sequence ID" value="KEF52350.1"/>
    <property type="molecule type" value="Genomic_DNA"/>
</dbReference>
<evidence type="ECO:0000256" key="4">
    <source>
        <dbReference type="ARBA" id="ARBA00025065"/>
    </source>
</evidence>
<dbReference type="EC" id="1.1.1.307" evidence="2"/>
<dbReference type="SUPFAM" id="SSF51430">
    <property type="entry name" value="NAD(P)-linked oxidoreductase"/>
    <property type="match status" value="1"/>
</dbReference>
<evidence type="ECO:0000256" key="9">
    <source>
        <dbReference type="PIRSR" id="PIRSR000097-3"/>
    </source>
</evidence>
<dbReference type="FunFam" id="3.20.20.100:FF:000015">
    <property type="entry name" value="Oxidoreductase, aldo/keto reductase family"/>
    <property type="match status" value="1"/>
</dbReference>
<protein>
    <recommendedName>
        <fullName evidence="2">D-xylose reductase [NAD(P)H]</fullName>
        <ecNumber evidence="2">1.1.1.307</ecNumber>
    </recommendedName>
</protein>
<dbReference type="AlphaFoldDB" id="A0A072P9Y3"/>
<sequence length="274" mass="30263">MARILSLKSTYKLNSGFEIPLLGFGTSSVVQQAIAYGYRAVDAAAFYQNEAACADGLLKSGVPREQFFYTSKVPPNMVSYEGAKAAISQSFNEVLDLKYIDLMLLHAPWGGSEGRFGAWKALVEAGEVGTVRSIGVSNWGVAHLAQLEQHITEIDSQQGKGGVLSVNQIELHPWLPHRDIVEWCKKHGVIVQAWAPLAQATRWGDKTIQSIAHRTGKTEAQILLRWSLQKGFNPLPKSVTASRIAENINIFDFTLSEAEMAALETDEYDFHGWE</sequence>
<dbReference type="InterPro" id="IPR023210">
    <property type="entry name" value="NADP_OxRdtase_dom"/>
</dbReference>
<evidence type="ECO:0000256" key="3">
    <source>
        <dbReference type="ARBA" id="ARBA00023002"/>
    </source>
</evidence>
<dbReference type="InterPro" id="IPR018170">
    <property type="entry name" value="Aldo/ket_reductase_CS"/>
</dbReference>
<dbReference type="PROSITE" id="PS00063">
    <property type="entry name" value="ALDOKETO_REDUCTASE_3"/>
    <property type="match status" value="1"/>
</dbReference>
<evidence type="ECO:0000256" key="8">
    <source>
        <dbReference type="PIRSR" id="PIRSR000097-2"/>
    </source>
</evidence>
<dbReference type="STRING" id="1182545.A0A072P9Y3"/>
<dbReference type="InterPro" id="IPR036812">
    <property type="entry name" value="NAD(P)_OxRdtase_dom_sf"/>
</dbReference>